<dbReference type="CDD" id="cd07051">
    <property type="entry name" value="BMC_like_1_repeat1"/>
    <property type="match status" value="1"/>
</dbReference>
<dbReference type="InterPro" id="IPR037233">
    <property type="entry name" value="CcmK-like_sf"/>
</dbReference>
<reference evidence="4 5" key="1">
    <citation type="submission" date="2019-08" db="EMBL/GenBank/DDBJ databases">
        <title>Complete genome sequence of Candidatus Uab amorphum.</title>
        <authorList>
            <person name="Shiratori T."/>
            <person name="Suzuki S."/>
            <person name="Kakizawa Y."/>
            <person name="Ishida K."/>
        </authorList>
    </citation>
    <scope>NUCLEOTIDE SEQUENCE [LARGE SCALE GENOMIC DNA]</scope>
    <source>
        <strain evidence="4 5">SRT547</strain>
    </source>
</reference>
<dbReference type="CDD" id="cd07052">
    <property type="entry name" value="BMC_like_1_repeat2"/>
    <property type="match status" value="1"/>
</dbReference>
<proteinExistence type="predicted"/>
<dbReference type="RefSeq" id="WP_151969807.1">
    <property type="nucleotide sequence ID" value="NZ_AP019860.1"/>
</dbReference>
<keyword evidence="5" id="KW-1185">Reference proteome</keyword>
<keyword evidence="2" id="KW-1283">Bacterial microcompartment</keyword>
<evidence type="ECO:0000256" key="1">
    <source>
        <dbReference type="ARBA" id="ARBA00024322"/>
    </source>
</evidence>
<dbReference type="InterPro" id="IPR000249">
    <property type="entry name" value="BMC_dom"/>
</dbReference>
<evidence type="ECO:0000256" key="2">
    <source>
        <dbReference type="ARBA" id="ARBA00024446"/>
    </source>
</evidence>
<sequence>MIEIRTFTYIDVLQPQLAAFFATVCQGYFPLEEQAALLVEVAPGIAINRITDRAMKRAKVYPGMQIVERAYGMLELHAFDQGELRAAGDAILEHTNQSETDRLAPRIVSSEIITGVDGYQAMILNRMRHGQFILTGETLYILEVHPAGYAAIAANEAEKAASINLLEMRAFGAFGRLYLGGKESEIEEAVKAVEACLASIKGRENIA</sequence>
<organism evidence="4 5">
    <name type="scientific">Uabimicrobium amorphum</name>
    <dbReference type="NCBI Taxonomy" id="2596890"/>
    <lineage>
        <taxon>Bacteria</taxon>
        <taxon>Pseudomonadati</taxon>
        <taxon>Planctomycetota</taxon>
        <taxon>Candidatus Uabimicrobiia</taxon>
        <taxon>Candidatus Uabimicrobiales</taxon>
        <taxon>Candidatus Uabimicrobiaceae</taxon>
        <taxon>Candidatus Uabimicrobium</taxon>
    </lineage>
</organism>
<dbReference type="PROSITE" id="PS51931">
    <property type="entry name" value="BMC_CP"/>
    <property type="match status" value="2"/>
</dbReference>
<dbReference type="SUPFAM" id="SSF143414">
    <property type="entry name" value="CcmK-like"/>
    <property type="match status" value="1"/>
</dbReference>
<feature type="domain" description="BMC circularly permuted" evidence="3">
    <location>
        <begin position="106"/>
        <end position="207"/>
    </location>
</feature>
<dbReference type="GO" id="GO:0031469">
    <property type="term" value="C:bacterial microcompartment"/>
    <property type="evidence" value="ECO:0007669"/>
    <property type="project" value="UniProtKB-SubCell"/>
</dbReference>
<feature type="domain" description="BMC circularly permuted" evidence="3">
    <location>
        <begin position="3"/>
        <end position="105"/>
    </location>
</feature>
<accession>A0A5S9F4E4</accession>
<dbReference type="Proteomes" id="UP000326354">
    <property type="component" value="Chromosome"/>
</dbReference>
<dbReference type="AlphaFoldDB" id="A0A5S9F4E4"/>
<gene>
    <name evidence="4" type="ORF">UABAM_04095</name>
</gene>
<dbReference type="Gene3D" id="3.30.70.1710">
    <property type="match status" value="2"/>
</dbReference>
<evidence type="ECO:0000313" key="5">
    <source>
        <dbReference type="Proteomes" id="UP000326354"/>
    </source>
</evidence>
<protein>
    <submittedName>
        <fullName evidence="4">BMC domain-containing protein</fullName>
    </submittedName>
</protein>
<evidence type="ECO:0000259" key="3">
    <source>
        <dbReference type="PROSITE" id="PS51931"/>
    </source>
</evidence>
<dbReference type="EMBL" id="AP019860">
    <property type="protein sequence ID" value="BBM85717.1"/>
    <property type="molecule type" value="Genomic_DNA"/>
</dbReference>
<name>A0A5S9F4E4_UABAM</name>
<dbReference type="OrthoDB" id="281313at2"/>
<comment type="subcellular location">
    <subcellularLocation>
        <location evidence="1">Bacterial microcompartment</location>
    </subcellularLocation>
</comment>
<evidence type="ECO:0000313" key="4">
    <source>
        <dbReference type="EMBL" id="BBM85717.1"/>
    </source>
</evidence>
<dbReference type="KEGG" id="uam:UABAM_04095"/>
<dbReference type="InterPro" id="IPR044870">
    <property type="entry name" value="BMC_CP"/>
</dbReference>
<dbReference type="SMART" id="SM00877">
    <property type="entry name" value="BMC"/>
    <property type="match status" value="1"/>
</dbReference>